<dbReference type="SUPFAM" id="SSF48557">
    <property type="entry name" value="L-aspartase-like"/>
    <property type="match status" value="1"/>
</dbReference>
<reference evidence="9 10" key="1">
    <citation type="journal article" date="2024" name="Front. Microbiol.">
        <title>Novel thermophilic genera Geochorda gen. nov. and Carboxydochorda gen. nov. from the deep terrestrial subsurface reveal the ecophysiological diversity in the class Limnochordia.</title>
        <authorList>
            <person name="Karnachuk O.V."/>
            <person name="Lukina A.P."/>
            <person name="Avakyan M.R."/>
            <person name="Kadnikov V.V."/>
            <person name="Begmatov S."/>
            <person name="Beletsky A.V."/>
            <person name="Vlasova K.G."/>
            <person name="Novikov A.A."/>
            <person name="Shcherbakova V.A."/>
            <person name="Mardanov A.V."/>
            <person name="Ravin N.V."/>
        </authorList>
    </citation>
    <scope>NUCLEOTIDE SEQUENCE [LARGE SCALE GENOMIC DNA]</scope>
    <source>
        <strain evidence="9 10">L945</strain>
    </source>
</reference>
<dbReference type="CDD" id="cd01359">
    <property type="entry name" value="Argininosuccinate_lyase"/>
    <property type="match status" value="1"/>
</dbReference>
<feature type="domain" description="Fumarate lyase N-terminal" evidence="7">
    <location>
        <begin position="49"/>
        <end position="305"/>
    </location>
</feature>
<dbReference type="EC" id="4.3.2.1" evidence="2 5"/>
<accession>A0ABZ1BTQ9</accession>
<dbReference type="Gene3D" id="1.20.200.10">
    <property type="entry name" value="Fumarase/aspartase (Central domain)"/>
    <property type="match status" value="1"/>
</dbReference>
<evidence type="ECO:0000259" key="8">
    <source>
        <dbReference type="Pfam" id="PF14698"/>
    </source>
</evidence>
<dbReference type="InterPro" id="IPR000362">
    <property type="entry name" value="Fumarate_lyase_fam"/>
</dbReference>
<evidence type="ECO:0000256" key="1">
    <source>
        <dbReference type="ARBA" id="ARBA00004941"/>
    </source>
</evidence>
<evidence type="ECO:0000313" key="9">
    <source>
        <dbReference type="EMBL" id="WRP16026.1"/>
    </source>
</evidence>
<keyword evidence="3" id="KW-0055">Arginine biosynthesis</keyword>
<evidence type="ECO:0000313" key="10">
    <source>
        <dbReference type="Proteomes" id="UP001332192"/>
    </source>
</evidence>
<keyword evidence="3" id="KW-0028">Amino-acid biosynthesis</keyword>
<evidence type="ECO:0000256" key="4">
    <source>
        <dbReference type="ARBA" id="ARBA00023239"/>
    </source>
</evidence>
<dbReference type="InterPro" id="IPR022761">
    <property type="entry name" value="Fumarate_lyase_N"/>
</dbReference>
<feature type="region of interest" description="Disordered" evidence="6">
    <location>
        <begin position="491"/>
        <end position="511"/>
    </location>
</feature>
<dbReference type="InterPro" id="IPR009049">
    <property type="entry name" value="Argininosuccinate_lyase"/>
</dbReference>
<dbReference type="Proteomes" id="UP001332192">
    <property type="component" value="Chromosome"/>
</dbReference>
<sequence length="511" mass="57371">MREQGEGARRREPSWDEAYVAYVLRPGYEHWQRRYWTFFFELERAHLVALVRAGWLSPSQAGRIAAGLDRVEKSSLEQEPYRGDVEDLFFAIEQRLRQEVGEVADNLHLARSRNDIDVTLYRMDLRRSLLDLHQRMEGLAQALLAQARAHLHTVMPGYTHGQQAQPTTMAHYLAAVLANVERSRRRLESTWPEVNASPLGAAAFTTSGFYIDRRLLAELLGFDGLVRNAYDAVASTDYVMPLLAECSTLAGTLSRFTADLTFWAANEVAGVRLADAFVQVSSIMPNKRNPVVLEHIRSRLGRVPGLFQQACALHANVSFADINDTEDNLQPVWHEAEQLLGEATELLARAVSSLDVDVEVLRRRAREGMSTVTELADTLVREAGLSFRQAHGVVSRLVKLARERELAPHRWSPALLDEAARHELGRSVALSPAALEEALDPVHFVEVRRTLGGPAPGEVAAGLDELAEEIAAGRRWREERLDRLEQASRRLAQEATEWERGNDSRQKMAGE</sequence>
<organism evidence="9 10">
    <name type="scientific">Carboxydichorda subterranea</name>
    <dbReference type="NCBI Taxonomy" id="3109565"/>
    <lineage>
        <taxon>Bacteria</taxon>
        <taxon>Bacillati</taxon>
        <taxon>Bacillota</taxon>
        <taxon>Limnochordia</taxon>
        <taxon>Limnochordales</taxon>
        <taxon>Geochordaceae</taxon>
        <taxon>Carboxydichorda</taxon>
    </lineage>
</organism>
<dbReference type="Pfam" id="PF00206">
    <property type="entry name" value="Lyase_1"/>
    <property type="match status" value="1"/>
</dbReference>
<dbReference type="PRINTS" id="PR00145">
    <property type="entry name" value="ARGSUCLYASE"/>
</dbReference>
<proteinExistence type="predicted"/>
<dbReference type="PRINTS" id="PR00149">
    <property type="entry name" value="FUMRATELYASE"/>
</dbReference>
<dbReference type="Gene3D" id="1.10.40.30">
    <property type="entry name" value="Fumarase/aspartase (C-terminal domain)"/>
    <property type="match status" value="1"/>
</dbReference>
<dbReference type="NCBIfam" id="TIGR00838">
    <property type="entry name" value="argH"/>
    <property type="match status" value="1"/>
</dbReference>
<evidence type="ECO:0000256" key="6">
    <source>
        <dbReference type="SAM" id="MobiDB-lite"/>
    </source>
</evidence>
<dbReference type="PANTHER" id="PTHR43814:SF1">
    <property type="entry name" value="ARGININOSUCCINATE LYASE"/>
    <property type="match status" value="1"/>
</dbReference>
<evidence type="ECO:0000256" key="2">
    <source>
        <dbReference type="ARBA" id="ARBA00012338"/>
    </source>
</evidence>
<dbReference type="InterPro" id="IPR029419">
    <property type="entry name" value="Arg_succ_lyase_C"/>
</dbReference>
<dbReference type="InterPro" id="IPR008948">
    <property type="entry name" value="L-Aspartase-like"/>
</dbReference>
<feature type="domain" description="Argininosuccinate lyase C-terminal" evidence="8">
    <location>
        <begin position="370"/>
        <end position="446"/>
    </location>
</feature>
<evidence type="ECO:0000256" key="5">
    <source>
        <dbReference type="NCBIfam" id="TIGR00838"/>
    </source>
</evidence>
<comment type="pathway">
    <text evidence="1">Amino-acid biosynthesis; L-arginine biosynthesis; L-arginine from L-ornithine and carbamoyl phosphate: step 3/3.</text>
</comment>
<dbReference type="RefSeq" id="WP_324715299.1">
    <property type="nucleotide sequence ID" value="NZ_CP141615.1"/>
</dbReference>
<dbReference type="GO" id="GO:0004056">
    <property type="term" value="F:argininosuccinate lyase activity"/>
    <property type="evidence" value="ECO:0007669"/>
    <property type="project" value="UniProtKB-EC"/>
</dbReference>
<keyword evidence="4 9" id="KW-0456">Lyase</keyword>
<dbReference type="InterPro" id="IPR024083">
    <property type="entry name" value="Fumarase/histidase_N"/>
</dbReference>
<gene>
    <name evidence="9" type="primary">argH</name>
    <name evidence="9" type="ORF">U7230_07865</name>
</gene>
<dbReference type="EMBL" id="CP141615">
    <property type="protein sequence ID" value="WRP16026.1"/>
    <property type="molecule type" value="Genomic_DNA"/>
</dbReference>
<dbReference type="PANTHER" id="PTHR43814">
    <property type="entry name" value="ARGININOSUCCINATE LYASE"/>
    <property type="match status" value="1"/>
</dbReference>
<dbReference type="Pfam" id="PF14698">
    <property type="entry name" value="ASL_C2"/>
    <property type="match status" value="1"/>
</dbReference>
<evidence type="ECO:0000256" key="3">
    <source>
        <dbReference type="ARBA" id="ARBA00022571"/>
    </source>
</evidence>
<name>A0ABZ1BTQ9_9FIRM</name>
<dbReference type="Gene3D" id="1.10.275.10">
    <property type="entry name" value="Fumarase/aspartase (N-terminal domain)"/>
    <property type="match status" value="1"/>
</dbReference>
<evidence type="ECO:0000259" key="7">
    <source>
        <dbReference type="Pfam" id="PF00206"/>
    </source>
</evidence>
<keyword evidence="10" id="KW-1185">Reference proteome</keyword>
<protein>
    <recommendedName>
        <fullName evidence="2 5">Argininosuccinate lyase</fullName>
        <ecNumber evidence="2 5">4.3.2.1</ecNumber>
    </recommendedName>
</protein>